<dbReference type="EMBL" id="CP003731">
    <property type="protein sequence ID" value="AFO51683.1"/>
    <property type="molecule type" value="Genomic_DNA"/>
</dbReference>
<gene>
    <name evidence="2" type="ordered locus">MHLP_00515</name>
</gene>
<dbReference type="InterPro" id="IPR006674">
    <property type="entry name" value="HD_domain"/>
</dbReference>
<dbReference type="Proteomes" id="UP000006502">
    <property type="component" value="Chromosome"/>
</dbReference>
<evidence type="ECO:0000313" key="2">
    <source>
        <dbReference type="EMBL" id="AFO51683.1"/>
    </source>
</evidence>
<dbReference type="AlphaFoldDB" id="I7BIN3"/>
<dbReference type="InterPro" id="IPR003607">
    <property type="entry name" value="HD/PDEase_dom"/>
</dbReference>
<dbReference type="HOGENOM" id="CLU_026821_0_0_14"/>
<reference evidence="3" key="2">
    <citation type="submission" date="2012-07" db="EMBL/GenBank/DDBJ databases">
        <title>Complete genome sequence of 'Candidatus Mycoplasma haemolamae'.</title>
        <authorList>
            <person name="Guimaraes A.M.S."/>
            <person name="Toth B."/>
            <person name="Santos A.P."/>
            <person name="Nascimento N.C."/>
            <person name="Sojka J.E."/>
            <person name="Messick J.B."/>
        </authorList>
    </citation>
    <scope>NUCLEOTIDE SEQUENCE [LARGE SCALE GENOMIC DNA]</scope>
    <source>
        <strain evidence="3">Purdue</strain>
    </source>
</reference>
<name>I7BIN3_MYCHA</name>
<dbReference type="GO" id="GO:0006203">
    <property type="term" value="P:dGTP catabolic process"/>
    <property type="evidence" value="ECO:0007669"/>
    <property type="project" value="TreeGrafter"/>
</dbReference>
<feature type="domain" description="HD" evidence="1">
    <location>
        <begin position="75"/>
        <end position="204"/>
    </location>
</feature>
<dbReference type="CDD" id="cd00077">
    <property type="entry name" value="HDc"/>
    <property type="match status" value="1"/>
</dbReference>
<keyword evidence="2" id="KW-0378">Hydrolase</keyword>
<dbReference type="Gene3D" id="1.10.3210.10">
    <property type="entry name" value="Hypothetical protein af1432"/>
    <property type="match status" value="1"/>
</dbReference>
<accession>I7BIN3</accession>
<dbReference type="PANTHER" id="PTHR11373">
    <property type="entry name" value="DEOXYNUCLEOSIDE TRIPHOSPHATE TRIPHOSPHOHYDROLASE"/>
    <property type="match status" value="1"/>
</dbReference>
<reference evidence="2 3" key="1">
    <citation type="journal article" date="2012" name="J. Bacteriol.">
        <title>Genome Sequence of "Candidatus Mycoplasma haemolamae" Strain Purdue, a Red Blood Cell Pathogen of Alpacas (Vicugna pacos) and Llamas (Lama glama).</title>
        <authorList>
            <person name="Guimaraes A.M."/>
            <person name="Toth B."/>
            <person name="Santos A.P."/>
            <person name="do Nascimento N.C."/>
            <person name="Kritchevsky J.E."/>
            <person name="Messick J.B."/>
        </authorList>
    </citation>
    <scope>NUCLEOTIDE SEQUENCE [LARGE SCALE GENOMIC DNA]</scope>
    <source>
        <strain evidence="2 3">Purdue</strain>
    </source>
</reference>
<evidence type="ECO:0000313" key="3">
    <source>
        <dbReference type="Proteomes" id="UP000006502"/>
    </source>
</evidence>
<dbReference type="PANTHER" id="PTHR11373:SF4">
    <property type="entry name" value="DEOXYNUCLEOSIDE TRIPHOSPHATE TRIPHOSPHOHYDROLASE SAMHD1"/>
    <property type="match status" value="1"/>
</dbReference>
<dbReference type="KEGG" id="mhl:MHLP_00515"/>
<proteinExistence type="predicted"/>
<dbReference type="Pfam" id="PF01966">
    <property type="entry name" value="HD"/>
    <property type="match status" value="1"/>
</dbReference>
<dbReference type="GO" id="GO:0008832">
    <property type="term" value="F:dGTPase activity"/>
    <property type="evidence" value="ECO:0007669"/>
    <property type="project" value="TreeGrafter"/>
</dbReference>
<dbReference type="PATRIC" id="fig|1212765.3.peg.128"/>
<sequence length="455" mass="53147">MVNNFQELGFSKPHLDLPRTGGWPFIKDPIHGEITFEGHSFWLYSLLNTPEFQRLSGISQLGFLHENFPGATHTRLSHSLGVYALTSKFINHFLSLGDLTIERDQLEIDLCLASALLHDLGHGPFSHLFEFLVPAFNHEDMTRSLILNKSSKLYSLLAERSKVHNQEEEFLPSEITKILSKSSSRKWIEELISSDIDVDRLDYLLRDKYFCGSFTLSIDPNLIIKWTRLLDFQGQKKLAFLEKTNYQRYSLLLSREYMQKEVYSNVSACSYQIILCSIFEEWKRIFESRFLSKSFYRPLYPVFFVNPSKWELSDFLRLNDCSILSRLEELFLELQEDKEGSELLYSLLLLFKGYGQESNHRLLRISYSDSDRWFKFLSSACSDLEREEEIIQMKAISALSGQKDVGRSAQLTYLDWSTKSFQQLELSLPKPQKKDIQFVLLSKKLATRWDEFRSS</sequence>
<keyword evidence="3" id="KW-1185">Reference proteome</keyword>
<dbReference type="SMART" id="SM00471">
    <property type="entry name" value="HDc"/>
    <property type="match status" value="1"/>
</dbReference>
<dbReference type="SUPFAM" id="SSF109604">
    <property type="entry name" value="HD-domain/PDEase-like"/>
    <property type="match status" value="1"/>
</dbReference>
<protein>
    <submittedName>
        <fullName evidence="2">Metal-dependent phosphohydrolase</fullName>
    </submittedName>
</protein>
<organism evidence="2 3">
    <name type="scientific">Mycoplasma haematolamae (strain Purdue)</name>
    <dbReference type="NCBI Taxonomy" id="1212765"/>
    <lineage>
        <taxon>Bacteria</taxon>
        <taxon>Bacillati</taxon>
        <taxon>Mycoplasmatota</taxon>
        <taxon>Mollicutes</taxon>
        <taxon>Mycoplasmataceae</taxon>
        <taxon>Mycoplasma</taxon>
    </lineage>
</organism>
<dbReference type="InterPro" id="IPR050135">
    <property type="entry name" value="dGTPase-like"/>
</dbReference>
<dbReference type="PROSITE" id="PS51831">
    <property type="entry name" value="HD"/>
    <property type="match status" value="1"/>
</dbReference>
<dbReference type="STRING" id="1212765.MHLP_00515"/>
<evidence type="ECO:0000259" key="1">
    <source>
        <dbReference type="PROSITE" id="PS51831"/>
    </source>
</evidence>